<dbReference type="Pfam" id="PF00989">
    <property type="entry name" value="PAS"/>
    <property type="match status" value="2"/>
</dbReference>
<keyword evidence="4" id="KW-0808">Transferase</keyword>
<dbReference type="Pfam" id="PF01590">
    <property type="entry name" value="GAF"/>
    <property type="match status" value="1"/>
</dbReference>
<dbReference type="InterPro" id="IPR029016">
    <property type="entry name" value="GAF-like_dom_sf"/>
</dbReference>
<dbReference type="CDD" id="cd16922">
    <property type="entry name" value="HATPase_EvgS-ArcB-TorS-like"/>
    <property type="match status" value="2"/>
</dbReference>
<dbReference type="GO" id="GO:0005524">
    <property type="term" value="F:ATP binding"/>
    <property type="evidence" value="ECO:0007669"/>
    <property type="project" value="UniProtKB-KW"/>
</dbReference>
<dbReference type="FunFam" id="3.30.450.20:FF:000099">
    <property type="entry name" value="Sensory box sensor histidine kinase"/>
    <property type="match status" value="1"/>
</dbReference>
<evidence type="ECO:0000259" key="12">
    <source>
        <dbReference type="PROSITE" id="PS50110"/>
    </source>
</evidence>
<dbReference type="InterPro" id="IPR001610">
    <property type="entry name" value="PAC"/>
</dbReference>
<dbReference type="GO" id="GO:0000155">
    <property type="term" value="F:phosphorelay sensor kinase activity"/>
    <property type="evidence" value="ECO:0007669"/>
    <property type="project" value="InterPro"/>
</dbReference>
<dbReference type="InterPro" id="IPR000700">
    <property type="entry name" value="PAS-assoc_C"/>
</dbReference>
<feature type="modified residue" description="4-aspartylphosphate" evidence="9">
    <location>
        <position position="2367"/>
    </location>
</feature>
<feature type="coiled-coil region" evidence="10">
    <location>
        <begin position="873"/>
        <end position="900"/>
    </location>
</feature>
<evidence type="ECO:0000256" key="2">
    <source>
        <dbReference type="ARBA" id="ARBA00012438"/>
    </source>
</evidence>
<dbReference type="InterPro" id="IPR001789">
    <property type="entry name" value="Sig_transdc_resp-reg_receiver"/>
</dbReference>
<dbReference type="Gene3D" id="3.40.50.2300">
    <property type="match status" value="2"/>
</dbReference>
<proteinExistence type="predicted"/>
<dbReference type="SMART" id="SM00091">
    <property type="entry name" value="PAS"/>
    <property type="match status" value="6"/>
</dbReference>
<dbReference type="NCBIfam" id="TIGR00229">
    <property type="entry name" value="sensory_box"/>
    <property type="match status" value="6"/>
</dbReference>
<evidence type="ECO:0000259" key="11">
    <source>
        <dbReference type="PROSITE" id="PS50109"/>
    </source>
</evidence>
<evidence type="ECO:0000256" key="3">
    <source>
        <dbReference type="ARBA" id="ARBA00022553"/>
    </source>
</evidence>
<dbReference type="InterPro" id="IPR013656">
    <property type="entry name" value="PAS_4"/>
</dbReference>
<dbReference type="InterPro" id="IPR013655">
    <property type="entry name" value="PAS_fold_3"/>
</dbReference>
<evidence type="ECO:0000256" key="5">
    <source>
        <dbReference type="ARBA" id="ARBA00022741"/>
    </source>
</evidence>
<dbReference type="PROSITE" id="PS50113">
    <property type="entry name" value="PAC"/>
    <property type="match status" value="6"/>
</dbReference>
<keyword evidence="16" id="KW-1185">Reference proteome</keyword>
<dbReference type="Pfam" id="PF08447">
    <property type="entry name" value="PAS_3"/>
    <property type="match status" value="2"/>
</dbReference>
<evidence type="ECO:0000256" key="8">
    <source>
        <dbReference type="ARBA" id="ARBA00023012"/>
    </source>
</evidence>
<keyword evidence="6" id="KW-0418">Kinase</keyword>
<feature type="modified residue" description="4-aspartylphosphate" evidence="9">
    <location>
        <position position="673"/>
    </location>
</feature>
<dbReference type="SUPFAM" id="SSF47384">
    <property type="entry name" value="Homodimeric domain of signal transducing histidine kinase"/>
    <property type="match status" value="2"/>
</dbReference>
<dbReference type="EC" id="2.7.13.3" evidence="2"/>
<evidence type="ECO:0000313" key="16">
    <source>
        <dbReference type="Proteomes" id="UP000295662"/>
    </source>
</evidence>
<evidence type="ECO:0000256" key="7">
    <source>
        <dbReference type="ARBA" id="ARBA00022840"/>
    </source>
</evidence>
<dbReference type="SMART" id="SM00387">
    <property type="entry name" value="HATPase_c"/>
    <property type="match status" value="2"/>
</dbReference>
<dbReference type="Gene3D" id="1.10.287.130">
    <property type="match status" value="2"/>
</dbReference>
<evidence type="ECO:0000313" key="15">
    <source>
        <dbReference type="EMBL" id="TDU69312.1"/>
    </source>
</evidence>
<evidence type="ECO:0000259" key="14">
    <source>
        <dbReference type="PROSITE" id="PS50113"/>
    </source>
</evidence>
<dbReference type="InterPro" id="IPR003661">
    <property type="entry name" value="HisK_dim/P_dom"/>
</dbReference>
<comment type="catalytic activity">
    <reaction evidence="1">
        <text>ATP + protein L-histidine = ADP + protein N-phospho-L-histidine.</text>
        <dbReference type="EC" id="2.7.13.3"/>
    </reaction>
</comment>
<dbReference type="Proteomes" id="UP000295662">
    <property type="component" value="Unassembled WGS sequence"/>
</dbReference>
<dbReference type="CDD" id="cd00130">
    <property type="entry name" value="PAS"/>
    <property type="match status" value="6"/>
</dbReference>
<feature type="domain" description="Response regulatory" evidence="12">
    <location>
        <begin position="2318"/>
        <end position="2431"/>
    </location>
</feature>
<feature type="domain" description="PAS" evidence="13">
    <location>
        <begin position="1357"/>
        <end position="1427"/>
    </location>
</feature>
<evidence type="ECO:0000256" key="1">
    <source>
        <dbReference type="ARBA" id="ARBA00000085"/>
    </source>
</evidence>
<feature type="domain" description="PAC" evidence="14">
    <location>
        <begin position="836"/>
        <end position="888"/>
    </location>
</feature>
<evidence type="ECO:0000256" key="4">
    <source>
        <dbReference type="ARBA" id="ARBA00022679"/>
    </source>
</evidence>
<dbReference type="SMART" id="SM00086">
    <property type="entry name" value="PAC"/>
    <property type="match status" value="7"/>
</dbReference>
<dbReference type="EMBL" id="SOCA01000005">
    <property type="protein sequence ID" value="TDU69312.1"/>
    <property type="molecule type" value="Genomic_DNA"/>
</dbReference>
<dbReference type="InterPro" id="IPR035965">
    <property type="entry name" value="PAS-like_dom_sf"/>
</dbReference>
<dbReference type="SUPFAM" id="SSF55785">
    <property type="entry name" value="PYP-like sensor domain (PAS domain)"/>
    <property type="match status" value="6"/>
</dbReference>
<dbReference type="SUPFAM" id="SSF55781">
    <property type="entry name" value="GAF domain-like"/>
    <property type="match status" value="4"/>
</dbReference>
<feature type="domain" description="PAC" evidence="14">
    <location>
        <begin position="1872"/>
        <end position="1924"/>
    </location>
</feature>
<dbReference type="OrthoDB" id="9768069at2"/>
<dbReference type="InterPro" id="IPR013767">
    <property type="entry name" value="PAS_fold"/>
</dbReference>
<feature type="domain" description="PAS" evidence="13">
    <location>
        <begin position="756"/>
        <end position="832"/>
    </location>
</feature>
<keyword evidence="5" id="KW-0547">Nucleotide-binding</keyword>
<dbReference type="InterPro" id="IPR004358">
    <property type="entry name" value="Sig_transdc_His_kin-like_C"/>
</dbReference>
<feature type="domain" description="PAS" evidence="13">
    <location>
        <begin position="1231"/>
        <end position="1300"/>
    </location>
</feature>
<evidence type="ECO:0000256" key="10">
    <source>
        <dbReference type="SAM" id="Coils"/>
    </source>
</evidence>
<evidence type="ECO:0000256" key="6">
    <source>
        <dbReference type="ARBA" id="ARBA00022777"/>
    </source>
</evidence>
<dbReference type="Pfam" id="PF13426">
    <property type="entry name" value="PAS_9"/>
    <property type="match status" value="1"/>
</dbReference>
<dbReference type="PRINTS" id="PR00344">
    <property type="entry name" value="BCTRLSENSOR"/>
</dbReference>
<dbReference type="InterPro" id="IPR000014">
    <property type="entry name" value="PAS"/>
</dbReference>
<dbReference type="InterPro" id="IPR003018">
    <property type="entry name" value="GAF"/>
</dbReference>
<dbReference type="PANTHER" id="PTHR43547:SF2">
    <property type="entry name" value="HYBRID SIGNAL TRANSDUCTION HISTIDINE KINASE C"/>
    <property type="match status" value="1"/>
</dbReference>
<dbReference type="SUPFAM" id="SSF55874">
    <property type="entry name" value="ATPase domain of HSP90 chaperone/DNA topoisomerase II/histidine kinase"/>
    <property type="match status" value="2"/>
</dbReference>
<protein>
    <recommendedName>
        <fullName evidence="2">histidine kinase</fullName>
        <ecNumber evidence="2">2.7.13.3</ecNumber>
    </recommendedName>
</protein>
<keyword evidence="3 9" id="KW-0597">Phosphoprotein</keyword>
<dbReference type="InterPro" id="IPR003594">
    <property type="entry name" value="HATPase_dom"/>
</dbReference>
<dbReference type="PROSITE" id="PS50110">
    <property type="entry name" value="RESPONSE_REGULATORY"/>
    <property type="match status" value="2"/>
</dbReference>
<organism evidence="15 16">
    <name type="scientific">Prosthecobacter fusiformis</name>
    <dbReference type="NCBI Taxonomy" id="48464"/>
    <lineage>
        <taxon>Bacteria</taxon>
        <taxon>Pseudomonadati</taxon>
        <taxon>Verrucomicrobiota</taxon>
        <taxon>Verrucomicrobiia</taxon>
        <taxon>Verrucomicrobiales</taxon>
        <taxon>Verrucomicrobiaceae</taxon>
        <taxon>Prosthecobacter</taxon>
    </lineage>
</organism>
<feature type="domain" description="Response regulatory" evidence="12">
    <location>
        <begin position="625"/>
        <end position="740"/>
    </location>
</feature>
<dbReference type="Gene3D" id="3.30.450.40">
    <property type="match status" value="3"/>
</dbReference>
<dbReference type="PANTHER" id="PTHR43547">
    <property type="entry name" value="TWO-COMPONENT HISTIDINE KINASE"/>
    <property type="match status" value="1"/>
</dbReference>
<evidence type="ECO:0000259" key="13">
    <source>
        <dbReference type="PROSITE" id="PS50112"/>
    </source>
</evidence>
<dbReference type="RefSeq" id="WP_133796003.1">
    <property type="nucleotide sequence ID" value="NZ_SOCA01000005.1"/>
</dbReference>
<reference evidence="15 16" key="1">
    <citation type="submission" date="2019-03" db="EMBL/GenBank/DDBJ databases">
        <title>Genomic Encyclopedia of Archaeal and Bacterial Type Strains, Phase II (KMG-II): from individual species to whole genera.</title>
        <authorList>
            <person name="Goeker M."/>
        </authorList>
    </citation>
    <scope>NUCLEOTIDE SEQUENCE [LARGE SCALE GENOMIC DNA]</scope>
    <source>
        <strain evidence="15 16">ATCC 25309</strain>
    </source>
</reference>
<dbReference type="InterPro" id="IPR011006">
    <property type="entry name" value="CheY-like_superfamily"/>
</dbReference>
<feature type="domain" description="Histidine kinase" evidence="11">
    <location>
        <begin position="357"/>
        <end position="574"/>
    </location>
</feature>
<dbReference type="GO" id="GO:0006355">
    <property type="term" value="P:regulation of DNA-templated transcription"/>
    <property type="evidence" value="ECO:0007669"/>
    <property type="project" value="InterPro"/>
</dbReference>
<dbReference type="PROSITE" id="PS50109">
    <property type="entry name" value="HIS_KIN"/>
    <property type="match status" value="2"/>
</dbReference>
<dbReference type="Pfam" id="PF08448">
    <property type="entry name" value="PAS_4"/>
    <property type="match status" value="1"/>
</dbReference>
<dbReference type="PROSITE" id="PS50112">
    <property type="entry name" value="PAS"/>
    <property type="match status" value="5"/>
</dbReference>
<feature type="domain" description="PAC" evidence="14">
    <location>
        <begin position="1995"/>
        <end position="2049"/>
    </location>
</feature>
<feature type="domain" description="PAS" evidence="13">
    <location>
        <begin position="1799"/>
        <end position="1869"/>
    </location>
</feature>
<sequence length="2456" mass="271094">MTPQAPISNENTNQVSWLKGGGEVGRRVREFDWSDHPLGTPENWPQSLKTSVSLMLNSRYAMWMGWGSELFFFCNDAYLPTLGLKTNWLGTPARIVWKEIWPDVGPRTESVVKDGVATWDEGLLLFLERSGFAEETYHTFSYSPISGEDGLVGGMLCVVTEETERVINERRLRMLRELAAGLTGVKNEKDLCSAFQECVQQHPKDLPFALIYLLRPGGHETRLGCSHGINMGHPMAPDLLDLDSEDLVWPLNAGEGVQFVGDLQERFTEIPFGTWDIPSQCAAVIPVTQQGKEGIAGHLVVGINPYRSFDAAYQGFLELLAGQVSGALSNVRMYEQEKQRVEEMAAMDRAKTAFFSNVSHEFRTPLTLMLSPLEDLLNKQHSLSDADLQLAGVAHRNGLRLLKLVNTLLDFSRIEAGRIEAAFEPVDLARLTMDLASGFRSALEKAGLKLTVECPPLREEIYVDRELWEKIVLNLLSNAFKFTLEGEIHVSVRDVEDGVKVSVRDTGAGIPLEAQARLFERFYRVQGTQGRSFEGTGIGLALVNELVKLHGGDVTVESQPGQGSTFTVHLLRGKEHLPAEHVRQGFHPNVRKAETLFTTEAEQWVPDASAPGTASPVIGSSPRMRILVADDNADMRGYVASLLSADYEVEAVADGNAAWTAIQRQRPDLVLSDAMMPGMDGFGLLQAVRGDAMLRTLPVILLSARAGEEAKVEGLDAGADDYLIKPFNARELLARVKVHLSLLRLRLDSLNEVTQVQNRLQHMLSLLPAGVYACDEKGRITFFNPLAAKLWGRAPDPDDPEIRYCGFHQVLLPDGRLLTQEETPVAQAVKNGKSFRNVEAEVVRADGTKFNISISIDPLRDDQGHITGAINIFQDITESKANALALKKELEERRRTEEHATFLSMLSQKLSLMHEPAEILEAASAMVGMHLKTDRCGFIEVDDAARMLTVRHDWARDDIPRQDSQHHFEDFGPIEFWKGIAQKGFSIADTSLHAPSQNFIQNFDKQWVRAFAVAPFTQGGRLRTLLAVTTAQPRCWREDEQNLLENVVSRVQPLVVQARAAQDLQIRGERMQLLTETLAQLLSARNPETVVRNLFAKVAWHLRADTYFNFMVTPAGDALEMHSCAGITEEQASNIRRLEFGQSICGTVAETCQGIVANDIQHSGYDKADLVRSFGIQTYACHPLIAGGHLLGTLSFASRTRPQFDEDELKFIRIVTHSAALVLEQLNAAAARLHLATIVTSSDDAILSKDLDGKIASWNLGAERMFGYKAAEIIGKPVTILIPEDRQEEEPLIMDRIRAGESIEHYETVRQRKDGSLLDISLTISPIRDSEGNVTGISKIGRDITDRKKNELELLRREQLYRSIGESINYGIWVCDAQGRNIYSSDSFLKLVGLTQEECSGMGWASVLHPDAAAATIEEWNQLSNDSVLWEKEYLFKGADGRWHPTLARGIPIRDEKGEIIRWAGINLDISTFKKTEEALRQQSEILAVLNQVSSTLVAERNLEKIVQSVTDASRDIAGAEFAAFFYSAPNDNGESFTLCTLSGVSQDSYAEFSVSEDLSLLGPAFLGEGVVRLDDVTNEISQNSSGIPKLLPEGFKDVRSYLAVPVVSNSGKVIGGLFLGHTQPGVFKEAVEGILMGMVAQAAIGMDNASLYSSLQRELDQVKRVQAALRASESRWRDLAEAMPHLVWTCGPDGAWDFVSPQWCEYTGLQEADQRGFGWSNAIHPEDLPVFESAWNAAAHNHSALDLEVRIRRADGLYRWFKTRAVPVKDSAGNILKWYGSNTDIEDIKLTDSILREREAHLSAIFTQAGSGIAQTDLAGRIVMVNDAYCEIVGRSRAELLEMNIHVITHPDDQAQNIAVFDAMMNGGSSFIIEKRDVRPNGEIVWVRNSVVGIRNDAGEVIAGLIITQDITDSREAEDALRASEEQLRLVTDHAPVLLAQLDQRHIYKFVNKPYAERYGFEPQEVLGKHVSDVAGSSAYLSALPMLEKAFAGQQVEFEMAIPYDNIGQRWGHVIFVPEHNAEGDVVGVVTMLTDITIRKQAELDLEQARDSALEAVRAKDDFLARLSHELRTPLSPVLLLASEGSTNQDIPENVRAEFEIIRKNVDLEARLIDDLLDITRITRGKLILDLQPVDMHAIIQDAIATIRGEADARRVSVTLSHTPGNHLVMGDAVRLQQVLWNLLNNAVKFTSSGGTITVETHPVADGKSLSIQVVDNGIGMSEDELGRIFDAFSQGDHAGKGSAQHFGGLGLGLAITRMLVELHQGQICAHSDGRGHGSTFVVHLPLLKLSSATTPVPVRKLPAAGTSVRAAQVSLRILLVEDHEPTRGVVAALLRRRRHEVSLAGSLEEARQQVVNGTFDLLISDLGLPDGTGYELMEEIGHHFRLKGIAVSGFGMEQDIHRSRAAGFLVHLIKPVRIEALENAINTIQSPGDLAHGKVPALQNTVDSPPPTNI</sequence>
<dbReference type="Gene3D" id="3.30.450.20">
    <property type="entry name" value="PAS domain"/>
    <property type="match status" value="7"/>
</dbReference>
<dbReference type="SUPFAM" id="SSF52172">
    <property type="entry name" value="CheY-like"/>
    <property type="match status" value="2"/>
</dbReference>
<dbReference type="FunFam" id="3.30.565.10:FF:000006">
    <property type="entry name" value="Sensor histidine kinase WalK"/>
    <property type="match status" value="1"/>
</dbReference>
<dbReference type="Pfam" id="PF02518">
    <property type="entry name" value="HATPase_c"/>
    <property type="match status" value="2"/>
</dbReference>
<dbReference type="SMART" id="SM00065">
    <property type="entry name" value="GAF"/>
    <property type="match status" value="3"/>
</dbReference>
<dbReference type="FunFam" id="1.10.287.130:FF:000045">
    <property type="entry name" value="Two-component system sensor histidine kinase/response regulator"/>
    <property type="match status" value="1"/>
</dbReference>
<feature type="domain" description="Histidine kinase" evidence="11">
    <location>
        <begin position="2067"/>
        <end position="2290"/>
    </location>
</feature>
<dbReference type="SMART" id="SM00448">
    <property type="entry name" value="REC"/>
    <property type="match status" value="2"/>
</dbReference>
<keyword evidence="7" id="KW-0067">ATP-binding</keyword>
<dbReference type="Gene3D" id="3.30.565.10">
    <property type="entry name" value="Histidine kinase-like ATPase, C-terminal domain"/>
    <property type="match status" value="2"/>
</dbReference>
<dbReference type="Pfam" id="PF00072">
    <property type="entry name" value="Response_reg"/>
    <property type="match status" value="2"/>
</dbReference>
<keyword evidence="10" id="KW-0175">Coiled coil</keyword>
<dbReference type="FunFam" id="3.30.565.10:FF:000037">
    <property type="entry name" value="Hybrid sensor histidine kinase/response regulator"/>
    <property type="match status" value="1"/>
</dbReference>
<feature type="domain" description="PAC" evidence="14">
    <location>
        <begin position="1304"/>
        <end position="1356"/>
    </location>
</feature>
<dbReference type="InterPro" id="IPR005467">
    <property type="entry name" value="His_kinase_dom"/>
</dbReference>
<dbReference type="Pfam" id="PF13185">
    <property type="entry name" value="GAF_2"/>
    <property type="match status" value="1"/>
</dbReference>
<feature type="domain" description="PAS" evidence="13">
    <location>
        <begin position="1925"/>
        <end position="1995"/>
    </location>
</feature>
<keyword evidence="8" id="KW-0902">Two-component regulatory system</keyword>
<dbReference type="InterPro" id="IPR036890">
    <property type="entry name" value="HATPase_C_sf"/>
</dbReference>
<name>A0A4R7RUA1_9BACT</name>
<comment type="caution">
    <text evidence="15">The sequence shown here is derived from an EMBL/GenBank/DDBJ whole genome shotgun (WGS) entry which is preliminary data.</text>
</comment>
<dbReference type="SMART" id="SM00388">
    <property type="entry name" value="HisKA"/>
    <property type="match status" value="2"/>
</dbReference>
<feature type="domain" description="PAC" evidence="14">
    <location>
        <begin position="1746"/>
        <end position="1798"/>
    </location>
</feature>
<feature type="domain" description="PAC" evidence="14">
    <location>
        <begin position="1430"/>
        <end position="1482"/>
    </location>
</feature>
<dbReference type="CDD" id="cd00082">
    <property type="entry name" value="HisKA"/>
    <property type="match status" value="2"/>
</dbReference>
<accession>A0A4R7RUA1</accession>
<dbReference type="InterPro" id="IPR036097">
    <property type="entry name" value="HisK_dim/P_sf"/>
</dbReference>
<dbReference type="Pfam" id="PF00512">
    <property type="entry name" value="HisKA"/>
    <property type="match status" value="2"/>
</dbReference>
<evidence type="ECO:0000256" key="9">
    <source>
        <dbReference type="PROSITE-ProRule" id="PRU00169"/>
    </source>
</evidence>
<gene>
    <name evidence="15" type="ORF">EI77_02964</name>
</gene>